<accession>A0A8S2H061</accession>
<feature type="compositionally biased region" description="Basic and acidic residues" evidence="1">
    <location>
        <begin position="67"/>
        <end position="78"/>
    </location>
</feature>
<evidence type="ECO:0000256" key="1">
    <source>
        <dbReference type="SAM" id="MobiDB-lite"/>
    </source>
</evidence>
<dbReference type="SMART" id="SM00213">
    <property type="entry name" value="UBQ"/>
    <property type="match status" value="4"/>
</dbReference>
<evidence type="ECO:0000313" key="4">
    <source>
        <dbReference type="EMBL" id="CAF3560942.1"/>
    </source>
</evidence>
<dbReference type="PANTHER" id="PTHR36649">
    <property type="entry name" value="UBIQUITIN-LIKE DOMAIN-CONTAINING PROTEIN"/>
    <property type="match status" value="1"/>
</dbReference>
<feature type="domain" description="Ubiquitin-like" evidence="2">
    <location>
        <begin position="500"/>
        <end position="571"/>
    </location>
</feature>
<feature type="region of interest" description="Disordered" evidence="1">
    <location>
        <begin position="39"/>
        <end position="84"/>
    </location>
</feature>
<dbReference type="InterPro" id="IPR029071">
    <property type="entry name" value="Ubiquitin-like_domsf"/>
</dbReference>
<dbReference type="SUPFAM" id="SSF56399">
    <property type="entry name" value="ADP-ribosylation"/>
    <property type="match status" value="1"/>
</dbReference>
<dbReference type="InterPro" id="IPR000626">
    <property type="entry name" value="Ubiquitin-like_dom"/>
</dbReference>
<dbReference type="PROSITE" id="PS50053">
    <property type="entry name" value="UBIQUITIN_2"/>
    <property type="match status" value="4"/>
</dbReference>
<proteinExistence type="predicted"/>
<reference evidence="4" key="1">
    <citation type="submission" date="2021-02" db="EMBL/GenBank/DDBJ databases">
        <authorList>
            <person name="Nowell W R."/>
        </authorList>
    </citation>
    <scope>NUCLEOTIDE SEQUENCE</scope>
</reference>
<feature type="domain" description="Ubiquitin-like" evidence="2">
    <location>
        <begin position="344"/>
        <end position="421"/>
    </location>
</feature>
<name>A0A8S2H061_9BILA</name>
<dbReference type="PRINTS" id="PR00348">
    <property type="entry name" value="UBIQUITIN"/>
</dbReference>
<dbReference type="Pfam" id="PF00240">
    <property type="entry name" value="ubiquitin"/>
    <property type="match status" value="4"/>
</dbReference>
<feature type="domain" description="Ubiquitin-like" evidence="2">
    <location>
        <begin position="574"/>
        <end position="647"/>
    </location>
</feature>
<dbReference type="PANTHER" id="PTHR36649:SF28">
    <property type="entry name" value="UBIQUITIN-LIKE DOMAIN-CONTAINING PROTEIN"/>
    <property type="match status" value="1"/>
</dbReference>
<evidence type="ECO:0000259" key="2">
    <source>
        <dbReference type="PROSITE" id="PS50053"/>
    </source>
</evidence>
<organism evidence="4 5">
    <name type="scientific">Didymodactylos carnosus</name>
    <dbReference type="NCBI Taxonomy" id="1234261"/>
    <lineage>
        <taxon>Eukaryota</taxon>
        <taxon>Metazoa</taxon>
        <taxon>Spiralia</taxon>
        <taxon>Gnathifera</taxon>
        <taxon>Rotifera</taxon>
        <taxon>Eurotatoria</taxon>
        <taxon>Bdelloidea</taxon>
        <taxon>Philodinida</taxon>
        <taxon>Philodinidae</taxon>
        <taxon>Didymodactylos</taxon>
    </lineage>
</organism>
<evidence type="ECO:0000313" key="3">
    <source>
        <dbReference type="EMBL" id="CAF0779502.1"/>
    </source>
</evidence>
<dbReference type="Proteomes" id="UP000677228">
    <property type="component" value="Unassembled WGS sequence"/>
</dbReference>
<dbReference type="AlphaFoldDB" id="A0A8S2H061"/>
<comment type="caution">
    <text evidence="4">The sequence shown here is derived from an EMBL/GenBank/DDBJ whole genome shotgun (WGS) entry which is preliminary data.</text>
</comment>
<dbReference type="Proteomes" id="UP000682733">
    <property type="component" value="Unassembled WGS sequence"/>
</dbReference>
<protein>
    <recommendedName>
        <fullName evidence="2">Ubiquitin-like domain-containing protein</fullName>
    </recommendedName>
</protein>
<dbReference type="FunFam" id="3.10.20.90:FF:000160">
    <property type="entry name" value="Polyubiquitin-C"/>
    <property type="match status" value="1"/>
</dbReference>
<evidence type="ECO:0000313" key="5">
    <source>
        <dbReference type="Proteomes" id="UP000682733"/>
    </source>
</evidence>
<dbReference type="CDD" id="cd17039">
    <property type="entry name" value="Ubl_ubiquitin_like"/>
    <property type="match status" value="3"/>
</dbReference>
<dbReference type="InterPro" id="IPR019956">
    <property type="entry name" value="Ubiquitin_dom"/>
</dbReference>
<dbReference type="Gene3D" id="3.90.175.10">
    <property type="entry name" value="Diphtheria Toxin, domain 1"/>
    <property type="match status" value="1"/>
</dbReference>
<feature type="domain" description="Ubiquitin-like" evidence="2">
    <location>
        <begin position="422"/>
        <end position="497"/>
    </location>
</feature>
<gene>
    <name evidence="3" type="ORF">OVA965_LOCUS3526</name>
    <name evidence="4" type="ORF">TMI583_LOCUS3525</name>
</gene>
<dbReference type="Gene3D" id="3.10.20.90">
    <property type="entry name" value="Phosphatidylinositol 3-kinase Catalytic Subunit, Chain A, domain 1"/>
    <property type="match status" value="4"/>
</dbReference>
<dbReference type="SUPFAM" id="SSF54236">
    <property type="entry name" value="Ubiquitin-like"/>
    <property type="match status" value="5"/>
</dbReference>
<dbReference type="EMBL" id="CAJOBA010000855">
    <property type="protein sequence ID" value="CAF3560942.1"/>
    <property type="molecule type" value="Genomic_DNA"/>
</dbReference>
<sequence length="932" mass="105282">MPKKRRAVFDLPRINLKRQKILRENQSEEVKAAVREANRIQHAAGRSNETAEETEERRRSARLRAANSRDIETDEQRIESNSIAQQNRLSTETVQACQDRLQQQRVRQGTFRASNWMYMKDEAFNYDPDLNYSNFPQIVIGGMSVKSDKKPVASHARVFNAPIVNEVAIIIAGNEFEKRDIVLMMRTNQLKNISETHISYDALQYPLMFPHGEDGYAININQVQPGTSNRVSKMVSAMDFYANRLMVAFNSDSQKFRNEITQIKSLAELIETDRMLSAVDQASNQASNHGLLTAAISSLLGYTTINESKVSTASNKPAAAAINLLTIYPSCVPSVNGQTYRNCSQIFIEVLNKAKKIALDVEPTDTILDIKKQLLTKLNLPSLKRQRLSYLNKRLFDHLTLFDYQIRTHSELQLYLNQTDSIQLFIKTLTGKTITIEVNSHSPIENVRVEIEKSEGIPPNSQRLIFGKQQLEDGRTLSDYNIKEASTLHLVVGLCGGGSMALYVKTISGRKFAVCCGSPVSIDKIKAEIQKIEGIPTEDQRVLLGNTELNNDCIISNDQIKNGITLNLSVKSNMEVVIQTISGEKIPFEMKSSYTVKTLQKRIFNETQIKPETQHLLCDNGKVIDNDQQRLSDFNVYNGTIIFLHRRIQLESEIPTLSSEKLQMYSVTSSSLNDIKNRQFRVILATDKTIEINNISPDLLVGDLKILIEKAEGIDRKCQTIMKDDKTLENDLDYIGEHLQNWDGPLKVKISLNGPLAVDLNALAPEFNFDFSRINDKGKTFVRGGKPYERPCGSQRIALNVTGKFEKYDDGWLGMSGTNTNEWPVSYHGTGKHNALSIAAEGFKLSKGVNFVHGKGIYSTPELEVAKLYAKEFQYENEIYICLIQNRVNPKYLQVFQTEVGTYWLSTAPPSDQSDLLETDLIRPYALCIFKK</sequence>
<dbReference type="EMBL" id="CAJNOK010000855">
    <property type="protein sequence ID" value="CAF0779502.1"/>
    <property type="molecule type" value="Genomic_DNA"/>
</dbReference>